<dbReference type="OrthoDB" id="194139at2759"/>
<protein>
    <submittedName>
        <fullName evidence="3">MFS multidrug transporter</fullName>
    </submittedName>
</protein>
<reference evidence="4" key="1">
    <citation type="submission" date="2009-05" db="EMBL/GenBank/DDBJ databases">
        <title>The genome sequence of Ajellomyces capsulatus strain H143.</title>
        <authorList>
            <person name="Champion M."/>
            <person name="Cuomo C.A."/>
            <person name="Ma L.-J."/>
            <person name="Henn M.R."/>
            <person name="Sil A."/>
            <person name="Goldman B."/>
            <person name="Young S.K."/>
            <person name="Kodira C.D."/>
            <person name="Zeng Q."/>
            <person name="Koehrsen M."/>
            <person name="Alvarado L."/>
            <person name="Berlin A.M."/>
            <person name="Borenstein D."/>
            <person name="Chen Z."/>
            <person name="Engels R."/>
            <person name="Freedman E."/>
            <person name="Gellesch M."/>
            <person name="Goldberg J."/>
            <person name="Griggs A."/>
            <person name="Gujja S."/>
            <person name="Heiman D.I."/>
            <person name="Hepburn T.A."/>
            <person name="Howarth C."/>
            <person name="Jen D."/>
            <person name="Larson L."/>
            <person name="Lewis B."/>
            <person name="Mehta T."/>
            <person name="Park D."/>
            <person name="Pearson M."/>
            <person name="Roberts A."/>
            <person name="Saif S."/>
            <person name="Shea T.D."/>
            <person name="Shenoy N."/>
            <person name="Sisk P."/>
            <person name="Stolte C."/>
            <person name="Sykes S."/>
            <person name="Walk T."/>
            <person name="White J."/>
            <person name="Yandava C."/>
            <person name="Klein B."/>
            <person name="McEwen J.G."/>
            <person name="Puccia R."/>
            <person name="Goldman G.H."/>
            <person name="Felipe M.S."/>
            <person name="Nino-Vega G."/>
            <person name="San-Blas G."/>
            <person name="Taylor J.W."/>
            <person name="Mendoza L."/>
            <person name="Galagan J.E."/>
            <person name="Nusbaum C."/>
            <person name="Birren B.W."/>
        </authorList>
    </citation>
    <scope>NUCLEOTIDE SEQUENCE [LARGE SCALE GENOMIC DNA]</scope>
    <source>
        <strain evidence="4">H143</strain>
    </source>
</reference>
<sequence length="214" mass="24062">MFRELFTLALLGGADPRPNSPQERTTEFSQLEQLSAPKYSTCQLASNKMTVPLYHKVKWMCGIECSNSKSSLKLRDFRSICQLDMPPQQSRHDNEDAPFLPKSTSVTELPARSSEDSHRPSTSQRKVRMRLTIALFAIVLAFETGGAMLGAPITRLFESITCLRYYKEHDPTIIGKNGYIPEKSCKNEEIQGEVAIVKGYGELFDAMAEVIHVE</sequence>
<evidence type="ECO:0000313" key="4">
    <source>
        <dbReference type="Proteomes" id="UP000002624"/>
    </source>
</evidence>
<organism evidence="3 4">
    <name type="scientific">Ajellomyces capsulatus (strain H143)</name>
    <name type="common">Darling's disease fungus</name>
    <name type="synonym">Histoplasma capsulatum</name>
    <dbReference type="NCBI Taxonomy" id="544712"/>
    <lineage>
        <taxon>Eukaryota</taxon>
        <taxon>Fungi</taxon>
        <taxon>Dikarya</taxon>
        <taxon>Ascomycota</taxon>
        <taxon>Pezizomycotina</taxon>
        <taxon>Eurotiomycetes</taxon>
        <taxon>Eurotiomycetidae</taxon>
        <taxon>Onygenales</taxon>
        <taxon>Ajellomycetaceae</taxon>
        <taxon>Histoplasma</taxon>
    </lineage>
</organism>
<keyword evidence="2" id="KW-0472">Membrane</keyword>
<accession>C6HDH9</accession>
<feature type="transmembrane region" description="Helical" evidence="2">
    <location>
        <begin position="131"/>
        <end position="153"/>
    </location>
</feature>
<dbReference type="HOGENOM" id="CLU_1288590_0_0_1"/>
<name>C6HDH9_AJECH</name>
<feature type="region of interest" description="Disordered" evidence="1">
    <location>
        <begin position="85"/>
        <end position="124"/>
    </location>
</feature>
<evidence type="ECO:0000256" key="2">
    <source>
        <dbReference type="SAM" id="Phobius"/>
    </source>
</evidence>
<proteinExistence type="predicted"/>
<keyword evidence="2" id="KW-0812">Transmembrane</keyword>
<evidence type="ECO:0000313" key="3">
    <source>
        <dbReference type="EMBL" id="EER41613.1"/>
    </source>
</evidence>
<gene>
    <name evidence="3" type="ORF">HCDG_04260</name>
</gene>
<evidence type="ECO:0000256" key="1">
    <source>
        <dbReference type="SAM" id="MobiDB-lite"/>
    </source>
</evidence>
<dbReference type="Proteomes" id="UP000002624">
    <property type="component" value="Unassembled WGS sequence"/>
</dbReference>
<dbReference type="VEuPathDB" id="FungiDB:HCDG_04260"/>
<keyword evidence="2" id="KW-1133">Transmembrane helix</keyword>
<dbReference type="AlphaFoldDB" id="C6HDH9"/>
<dbReference type="EMBL" id="GG692423">
    <property type="protein sequence ID" value="EER41613.1"/>
    <property type="molecule type" value="Genomic_DNA"/>
</dbReference>